<name>A0A8B6FX80_MYTGA</name>
<protein>
    <submittedName>
        <fullName evidence="2">Uncharacterized protein</fullName>
    </submittedName>
</protein>
<keyword evidence="3" id="KW-1185">Reference proteome</keyword>
<dbReference type="AlphaFoldDB" id="A0A8B6FX80"/>
<sequence>MHVYNTSQDNVEYSLYSTIPADHVFVDPNHTHPSILKQNSTNLQQDTTYLEPEHYILLTPDNVYLEPDQTYFQPISGNSMTSTTRSRAADDHNTEVGNLRQQIIREFSKPVKTQKERKSDKNSPQPPAAASSELFEMKDQMQTVTAILSDMNVQNIPQDTNDRQYRLDGNTNYPANS</sequence>
<feature type="compositionally biased region" description="Polar residues" evidence="1">
    <location>
        <begin position="150"/>
        <end position="159"/>
    </location>
</feature>
<accession>A0A8B6FX80</accession>
<dbReference type="EMBL" id="UYJE01007527">
    <property type="protein sequence ID" value="VDI55713.1"/>
    <property type="molecule type" value="Genomic_DNA"/>
</dbReference>
<gene>
    <name evidence="2" type="ORF">MGAL_10B066245</name>
</gene>
<evidence type="ECO:0000256" key="1">
    <source>
        <dbReference type="SAM" id="MobiDB-lite"/>
    </source>
</evidence>
<dbReference type="Proteomes" id="UP000596742">
    <property type="component" value="Unassembled WGS sequence"/>
</dbReference>
<feature type="region of interest" description="Disordered" evidence="1">
    <location>
        <begin position="150"/>
        <end position="177"/>
    </location>
</feature>
<proteinExistence type="predicted"/>
<feature type="region of interest" description="Disordered" evidence="1">
    <location>
        <begin position="107"/>
        <end position="137"/>
    </location>
</feature>
<comment type="caution">
    <text evidence="2">The sequence shown here is derived from an EMBL/GenBank/DDBJ whole genome shotgun (WGS) entry which is preliminary data.</text>
</comment>
<reference evidence="2" key="1">
    <citation type="submission" date="2018-11" db="EMBL/GenBank/DDBJ databases">
        <authorList>
            <person name="Alioto T."/>
            <person name="Alioto T."/>
        </authorList>
    </citation>
    <scope>NUCLEOTIDE SEQUENCE</scope>
</reference>
<evidence type="ECO:0000313" key="3">
    <source>
        <dbReference type="Proteomes" id="UP000596742"/>
    </source>
</evidence>
<feature type="compositionally biased region" description="Basic and acidic residues" evidence="1">
    <location>
        <begin position="107"/>
        <end position="121"/>
    </location>
</feature>
<organism evidence="2 3">
    <name type="scientific">Mytilus galloprovincialis</name>
    <name type="common">Mediterranean mussel</name>
    <dbReference type="NCBI Taxonomy" id="29158"/>
    <lineage>
        <taxon>Eukaryota</taxon>
        <taxon>Metazoa</taxon>
        <taxon>Spiralia</taxon>
        <taxon>Lophotrochozoa</taxon>
        <taxon>Mollusca</taxon>
        <taxon>Bivalvia</taxon>
        <taxon>Autobranchia</taxon>
        <taxon>Pteriomorphia</taxon>
        <taxon>Mytilida</taxon>
        <taxon>Mytiloidea</taxon>
        <taxon>Mytilidae</taxon>
        <taxon>Mytilinae</taxon>
        <taxon>Mytilus</taxon>
    </lineage>
</organism>
<evidence type="ECO:0000313" key="2">
    <source>
        <dbReference type="EMBL" id="VDI55713.1"/>
    </source>
</evidence>